<dbReference type="EMBL" id="VKHP01000006">
    <property type="protein sequence ID" value="NEU94840.1"/>
    <property type="molecule type" value="Genomic_DNA"/>
</dbReference>
<dbReference type="AlphaFoldDB" id="A0A6P1BB18"/>
<feature type="region of interest" description="Disordered" evidence="1">
    <location>
        <begin position="1"/>
        <end position="22"/>
    </location>
</feature>
<feature type="compositionally biased region" description="Basic residues" evidence="1">
    <location>
        <begin position="8"/>
        <end position="22"/>
    </location>
</feature>
<name>A0A6P1BB18_9BRAD</name>
<gene>
    <name evidence="2" type="ORF">FNJ47_03115</name>
</gene>
<protein>
    <submittedName>
        <fullName evidence="2">Uncharacterized protein</fullName>
    </submittedName>
</protein>
<reference evidence="2 3" key="1">
    <citation type="journal article" date="2020" name="Arch. Microbiol.">
        <title>Bradyrhizobium uaiense sp. nov., a new highly efficient cowpea symbiont.</title>
        <authorList>
            <person name="Cabral Michel D."/>
            <person name="Azarias Guimaraes A."/>
            <person name="Martins da Costa E."/>
            <person name="Soares de Carvalho T."/>
            <person name="Balsanelli E."/>
            <person name="Willems A."/>
            <person name="Maltempi de Souza E."/>
            <person name="de Souza Moreira F.M."/>
        </authorList>
    </citation>
    <scope>NUCLEOTIDE SEQUENCE [LARGE SCALE GENOMIC DNA]</scope>
    <source>
        <strain evidence="2 3">UFLA 03-164</strain>
    </source>
</reference>
<evidence type="ECO:0000313" key="3">
    <source>
        <dbReference type="Proteomes" id="UP000468531"/>
    </source>
</evidence>
<evidence type="ECO:0000256" key="1">
    <source>
        <dbReference type="SAM" id="MobiDB-lite"/>
    </source>
</evidence>
<sequence length="79" mass="9271">MNKSTPHPCRRAHAAKRGPRRERKLRWVTGEVLGIKPTLVRLSEEVRKRIRDLVGEQGMDQFIGDAVERELKRREKQRG</sequence>
<proteinExistence type="predicted"/>
<evidence type="ECO:0000313" key="2">
    <source>
        <dbReference type="EMBL" id="NEU94840.1"/>
    </source>
</evidence>
<keyword evidence="3" id="KW-1185">Reference proteome</keyword>
<dbReference type="Proteomes" id="UP000468531">
    <property type="component" value="Unassembled WGS sequence"/>
</dbReference>
<comment type="caution">
    <text evidence="2">The sequence shown here is derived from an EMBL/GenBank/DDBJ whole genome shotgun (WGS) entry which is preliminary data.</text>
</comment>
<accession>A0A6P1BB18</accession>
<organism evidence="2 3">
    <name type="scientific">Bradyrhizobium uaiense</name>
    <dbReference type="NCBI Taxonomy" id="2594946"/>
    <lineage>
        <taxon>Bacteria</taxon>
        <taxon>Pseudomonadati</taxon>
        <taxon>Pseudomonadota</taxon>
        <taxon>Alphaproteobacteria</taxon>
        <taxon>Hyphomicrobiales</taxon>
        <taxon>Nitrobacteraceae</taxon>
        <taxon>Bradyrhizobium</taxon>
    </lineage>
</organism>